<evidence type="ECO:0000256" key="1">
    <source>
        <dbReference type="SAM" id="MobiDB-lite"/>
    </source>
</evidence>
<feature type="region of interest" description="Disordered" evidence="1">
    <location>
        <begin position="153"/>
        <end position="200"/>
    </location>
</feature>
<evidence type="ECO:0000313" key="2">
    <source>
        <dbReference type="EMBL" id="CAG04183.1"/>
    </source>
</evidence>
<organism evidence="2">
    <name type="scientific">Tetraodon nigroviridis</name>
    <name type="common">Spotted green pufferfish</name>
    <name type="synonym">Chelonodon nigroviridis</name>
    <dbReference type="NCBI Taxonomy" id="99883"/>
    <lineage>
        <taxon>Eukaryota</taxon>
        <taxon>Metazoa</taxon>
        <taxon>Chordata</taxon>
        <taxon>Craniata</taxon>
        <taxon>Vertebrata</taxon>
        <taxon>Euteleostomi</taxon>
        <taxon>Actinopterygii</taxon>
        <taxon>Neopterygii</taxon>
        <taxon>Teleostei</taxon>
        <taxon>Neoteleostei</taxon>
        <taxon>Acanthomorphata</taxon>
        <taxon>Eupercaria</taxon>
        <taxon>Tetraodontiformes</taxon>
        <taxon>Tetradontoidea</taxon>
        <taxon>Tetraodontidae</taxon>
        <taxon>Tetraodon</taxon>
    </lineage>
</organism>
<reference evidence="2" key="2">
    <citation type="submission" date="2004-02" db="EMBL/GenBank/DDBJ databases">
        <authorList>
            <consortium name="Genoscope"/>
            <consortium name="Whitehead Institute Centre for Genome Research"/>
        </authorList>
    </citation>
    <scope>NUCLEOTIDE SEQUENCE</scope>
</reference>
<protein>
    <submittedName>
        <fullName evidence="2">Chromosome 19 SCAF14731, whole genome shotgun sequence</fullName>
    </submittedName>
</protein>
<dbReference type="KEGG" id="tng:GSTEN00023825G001"/>
<name>Q4S599_TETNG</name>
<dbReference type="EMBL" id="CAAE01014731">
    <property type="protein sequence ID" value="CAG04183.1"/>
    <property type="molecule type" value="Genomic_DNA"/>
</dbReference>
<sequence>MARGGPGPGARDAQLDWFLRRTAEASLHERIRFHEPCVVVSETVDKAYMHVLLSDERVFLTEHAPRTLTVAVSFGRVRDIELVNDLPGFLRGKHRQLCQHTRITYVTQEPVPRRAAWASKGQRSRPAEARTSAVTLFLSSSETKIRVLASAHSETLSVGGAPQPPSHPPPASPPTHTHASLPSPTQRLNPTHGDQVSGGVGSLLSRLLGRERVCGREERAAELHLYSVSGTSTLYLRLQSLWNSFIIRSTLLLDPLYGGRCRALSDSSPKNPPPVLSREKTAQVFARLSSALLQEGVGVERLHLLLQQLRRAAHRNLALSRLFWKSRDVCVFLVQTLEESLHGCRSAGGVHTADRLLLSSLVVQTLATLCREADGDPARLDLLSAENAALASRLLLVLCDPATQTQGGDCEAWLQEYLDASCSLLFELLLLGHEASRCSPADSLLSVGWILRVLQPHPHLPSFLGYQVKQVVLVLSDLQGGPLSPAQAVLLYQRCGLLLACLQHNNQLSQHLRSHFREEFRYFVKPSCAEEKLPPHYPIRRPTVRLVEELLRRSR</sequence>
<gene>
    <name evidence="2" type="ORF">GSTENG00023825001</name>
</gene>
<dbReference type="PANTHER" id="PTHR35354:SF1">
    <property type="entry name" value="RGD1561648"/>
    <property type="match status" value="1"/>
</dbReference>
<dbReference type="AlphaFoldDB" id="Q4S599"/>
<dbReference type="PANTHER" id="PTHR35354">
    <property type="entry name" value="RGD1561648"/>
    <property type="match status" value="1"/>
</dbReference>
<reference evidence="2" key="1">
    <citation type="journal article" date="2004" name="Nature">
        <title>Genome duplication in the teleost fish Tetraodon nigroviridis reveals the early vertebrate proto-karyotype.</title>
        <authorList>
            <person name="Jaillon O."/>
            <person name="Aury J.-M."/>
            <person name="Brunet F."/>
            <person name="Petit J.-L."/>
            <person name="Stange-Thomann N."/>
            <person name="Mauceli E."/>
            <person name="Bouneau L."/>
            <person name="Fischer C."/>
            <person name="Ozouf-Costaz C."/>
            <person name="Bernot A."/>
            <person name="Nicaud S."/>
            <person name="Jaffe D."/>
            <person name="Fisher S."/>
            <person name="Lutfalla G."/>
            <person name="Dossat C."/>
            <person name="Segurens B."/>
            <person name="Dasilva C."/>
            <person name="Salanoubat M."/>
            <person name="Levy M."/>
            <person name="Boudet N."/>
            <person name="Castellano S."/>
            <person name="Anthouard V."/>
            <person name="Jubin C."/>
            <person name="Castelli V."/>
            <person name="Katinka M."/>
            <person name="Vacherie B."/>
            <person name="Biemont C."/>
            <person name="Skalli Z."/>
            <person name="Cattolico L."/>
            <person name="Poulain J."/>
            <person name="De Berardinis V."/>
            <person name="Cruaud C."/>
            <person name="Duprat S."/>
            <person name="Brottier P."/>
            <person name="Coutanceau J.-P."/>
            <person name="Gouzy J."/>
            <person name="Parra G."/>
            <person name="Lardier G."/>
            <person name="Chapple C."/>
            <person name="McKernan K.J."/>
            <person name="McEwan P."/>
            <person name="Bosak S."/>
            <person name="Kellis M."/>
            <person name="Volff J.-N."/>
            <person name="Guigo R."/>
            <person name="Zody M.C."/>
            <person name="Mesirov J."/>
            <person name="Lindblad-Toh K."/>
            <person name="Birren B."/>
            <person name="Nusbaum C."/>
            <person name="Kahn D."/>
            <person name="Robinson-Rechavi M."/>
            <person name="Laudet V."/>
            <person name="Schachter V."/>
            <person name="Quetier F."/>
            <person name="Saurin W."/>
            <person name="Scarpelli C."/>
            <person name="Wincker P."/>
            <person name="Lander E.S."/>
            <person name="Weissenbach J."/>
            <person name="Roest Crollius H."/>
        </authorList>
    </citation>
    <scope>NUCLEOTIDE SEQUENCE [LARGE SCALE GENOMIC DNA]</scope>
</reference>
<proteinExistence type="predicted"/>
<accession>Q4S599</accession>
<feature type="compositionally biased region" description="Polar residues" evidence="1">
    <location>
        <begin position="182"/>
        <end position="194"/>
    </location>
</feature>
<dbReference type="Pfam" id="PF15087">
    <property type="entry name" value="DUF4551"/>
    <property type="match status" value="2"/>
</dbReference>
<dbReference type="InterPro" id="IPR027878">
    <property type="entry name" value="DUF4551"/>
</dbReference>
<dbReference type="OrthoDB" id="6022562at2759"/>
<feature type="compositionally biased region" description="Pro residues" evidence="1">
    <location>
        <begin position="162"/>
        <end position="173"/>
    </location>
</feature>